<protein>
    <submittedName>
        <fullName evidence="2">Uncharacterized protein</fullName>
    </submittedName>
</protein>
<reference evidence="2 3" key="1">
    <citation type="submission" date="2016-07" db="EMBL/GenBank/DDBJ databases">
        <title>Draft genome of the white-rot fungus Obba rivulosa 3A-2.</title>
        <authorList>
            <consortium name="DOE Joint Genome Institute"/>
            <person name="Miettinen O."/>
            <person name="Riley R."/>
            <person name="Acob R."/>
            <person name="Barry K."/>
            <person name="Cullen D."/>
            <person name="De Vries R."/>
            <person name="Hainaut M."/>
            <person name="Hatakka A."/>
            <person name="Henrissat B."/>
            <person name="Hilden K."/>
            <person name="Kuo R."/>
            <person name="Labutti K."/>
            <person name="Lipzen A."/>
            <person name="Makela M.R."/>
            <person name="Sandor L."/>
            <person name="Spatafora J.W."/>
            <person name="Grigoriev I.V."/>
            <person name="Hibbett D.S."/>
        </authorList>
    </citation>
    <scope>NUCLEOTIDE SEQUENCE [LARGE SCALE GENOMIC DNA]</scope>
    <source>
        <strain evidence="2 3">3A-2</strain>
    </source>
</reference>
<sequence length="267" mass="29935">METQIRRHTSLNRSSTIRTSPPTSLSMLQLEFSVTHFPRSVGVTWFAAILIIRATGTYARQDRRTCTLSIVRINWGASLGQHITNCKHGCACVPSFWANKWCSRANKWRSTITLHSRILPEPLLPRISHPGLTKLKPPHRGCRFGRNGREACDRFAHAFPAWIGCDVTSCEWWAACPNRAGVRRRSTTCQLALVIIGIHLAVLRYIDRIIGRQGVHWYSLVFMSQPQLTPEEHRFPGSVPFATAAGCPVRAPSWSPSGFPTDAVAKL</sequence>
<evidence type="ECO:0000313" key="3">
    <source>
        <dbReference type="Proteomes" id="UP000250043"/>
    </source>
</evidence>
<feature type="compositionally biased region" description="Basic residues" evidence="1">
    <location>
        <begin position="1"/>
        <end position="10"/>
    </location>
</feature>
<proteinExistence type="predicted"/>
<dbReference type="Proteomes" id="UP000250043">
    <property type="component" value="Unassembled WGS sequence"/>
</dbReference>
<name>A0A8E2DMU6_9APHY</name>
<evidence type="ECO:0000313" key="2">
    <source>
        <dbReference type="EMBL" id="OCH92636.1"/>
    </source>
</evidence>
<organism evidence="2 3">
    <name type="scientific">Obba rivulosa</name>
    <dbReference type="NCBI Taxonomy" id="1052685"/>
    <lineage>
        <taxon>Eukaryota</taxon>
        <taxon>Fungi</taxon>
        <taxon>Dikarya</taxon>
        <taxon>Basidiomycota</taxon>
        <taxon>Agaricomycotina</taxon>
        <taxon>Agaricomycetes</taxon>
        <taxon>Polyporales</taxon>
        <taxon>Gelatoporiaceae</taxon>
        <taxon>Obba</taxon>
    </lineage>
</organism>
<keyword evidence="3" id="KW-1185">Reference proteome</keyword>
<accession>A0A8E2DMU6</accession>
<dbReference type="AlphaFoldDB" id="A0A8E2DMU6"/>
<dbReference type="EMBL" id="KV722366">
    <property type="protein sequence ID" value="OCH92636.1"/>
    <property type="molecule type" value="Genomic_DNA"/>
</dbReference>
<feature type="compositionally biased region" description="Low complexity" evidence="1">
    <location>
        <begin position="13"/>
        <end position="22"/>
    </location>
</feature>
<feature type="region of interest" description="Disordered" evidence="1">
    <location>
        <begin position="1"/>
        <end position="22"/>
    </location>
</feature>
<evidence type="ECO:0000256" key="1">
    <source>
        <dbReference type="SAM" id="MobiDB-lite"/>
    </source>
</evidence>
<gene>
    <name evidence="2" type="ORF">OBBRIDRAFT_791085</name>
</gene>